<keyword evidence="2" id="KW-1185">Reference proteome</keyword>
<accession>I4EHC0</accession>
<name>I4EHC0_9BACT</name>
<protein>
    <submittedName>
        <fullName evidence="1">Uncharacterized protein</fullName>
    </submittedName>
</protein>
<comment type="caution">
    <text evidence="1">The sequence shown here is derived from an EMBL/GenBank/DDBJ whole genome shotgun (WGS) entry which is preliminary data.</text>
</comment>
<dbReference type="EMBL" id="CAGS01000232">
    <property type="protein sequence ID" value="CCF84082.1"/>
    <property type="molecule type" value="Genomic_DNA"/>
</dbReference>
<dbReference type="RefSeq" id="WP_008477966.1">
    <property type="nucleotide sequence ID" value="NZ_CAGS01000232.1"/>
</dbReference>
<sequence length="150" mass="15888">MRIAATEQELLVPEIAKFAAALHDASARARYEELQTAVEAGEVPEELTGHLANVLEVGLQSGRLRRFYGADGEQALARLFHRTPAGATLAAAASAVTEALTALHGQVIEEIKISAVGPGSYRLLVDTDQCQLSIRLDRSGVNVESLAVGV</sequence>
<reference evidence="1 2" key="1">
    <citation type="journal article" date="2012" name="ISME J.">
        <title>Nitrification expanded: discovery, physiology and genomics of a nitrite-oxidizing bacterium from the phylum Chloroflexi.</title>
        <authorList>
            <person name="Sorokin D.Y."/>
            <person name="Lucker S."/>
            <person name="Vejmelkova D."/>
            <person name="Kostrikina N.A."/>
            <person name="Kleerebezem R."/>
            <person name="Rijpstra W.I."/>
            <person name="Damste J.S."/>
            <person name="Le Paslier D."/>
            <person name="Muyzer G."/>
            <person name="Wagner M."/>
            <person name="van Loosdrecht M.C."/>
            <person name="Daims H."/>
        </authorList>
    </citation>
    <scope>NUCLEOTIDE SEQUENCE [LARGE SCALE GENOMIC DNA]</scope>
    <source>
        <strain evidence="2">none</strain>
    </source>
</reference>
<evidence type="ECO:0000313" key="1">
    <source>
        <dbReference type="EMBL" id="CCF84082.1"/>
    </source>
</evidence>
<evidence type="ECO:0000313" key="2">
    <source>
        <dbReference type="Proteomes" id="UP000004221"/>
    </source>
</evidence>
<dbReference type="Proteomes" id="UP000004221">
    <property type="component" value="Unassembled WGS sequence"/>
</dbReference>
<proteinExistence type="predicted"/>
<dbReference type="AlphaFoldDB" id="I4EHC0"/>
<organism evidence="1 2">
    <name type="scientific">Nitrolancea hollandica Lb</name>
    <dbReference type="NCBI Taxonomy" id="1129897"/>
    <lineage>
        <taxon>Bacteria</taxon>
        <taxon>Pseudomonadati</taxon>
        <taxon>Thermomicrobiota</taxon>
        <taxon>Thermomicrobia</taxon>
        <taxon>Sphaerobacterales</taxon>
        <taxon>Sphaerobacterineae</taxon>
        <taxon>Sphaerobacteraceae</taxon>
        <taxon>Nitrolancea</taxon>
    </lineage>
</organism>
<gene>
    <name evidence="1" type="ORF">NITHO_3070008</name>
</gene>